<protein>
    <submittedName>
        <fullName evidence="1">Uncharacterized protein</fullName>
    </submittedName>
</protein>
<evidence type="ECO:0000313" key="2">
    <source>
        <dbReference type="Proteomes" id="UP001189624"/>
    </source>
</evidence>
<dbReference type="EMBL" id="OY731403">
    <property type="protein sequence ID" value="CAJ1965000.1"/>
    <property type="molecule type" value="Genomic_DNA"/>
</dbReference>
<keyword evidence="2" id="KW-1185">Reference proteome</keyword>
<proteinExistence type="predicted"/>
<name>A0AA86VL89_9FABA</name>
<sequence>MNVDEGRNSNMVEEGWVMGCGLRRRAWVTTVAREKVENNGLVHGGSEGTTSVRVREKGLLPKKAMDEMESAEIKVTTGLWWLLVVRWTHYGGRRLGGGSRRGSRR</sequence>
<evidence type="ECO:0000313" key="1">
    <source>
        <dbReference type="EMBL" id="CAJ1965000.1"/>
    </source>
</evidence>
<dbReference type="AlphaFoldDB" id="A0AA86VL89"/>
<accession>A0AA86VL89</accession>
<dbReference type="Proteomes" id="UP001189624">
    <property type="component" value="Chromosome 6"/>
</dbReference>
<dbReference type="Gramene" id="rna-AYBTSS11_LOCUS20612">
    <property type="protein sequence ID" value="CAJ1965000.1"/>
    <property type="gene ID" value="gene-AYBTSS11_LOCUS20612"/>
</dbReference>
<organism evidence="1 2">
    <name type="scientific">Sphenostylis stenocarpa</name>
    <dbReference type="NCBI Taxonomy" id="92480"/>
    <lineage>
        <taxon>Eukaryota</taxon>
        <taxon>Viridiplantae</taxon>
        <taxon>Streptophyta</taxon>
        <taxon>Embryophyta</taxon>
        <taxon>Tracheophyta</taxon>
        <taxon>Spermatophyta</taxon>
        <taxon>Magnoliopsida</taxon>
        <taxon>eudicotyledons</taxon>
        <taxon>Gunneridae</taxon>
        <taxon>Pentapetalae</taxon>
        <taxon>rosids</taxon>
        <taxon>fabids</taxon>
        <taxon>Fabales</taxon>
        <taxon>Fabaceae</taxon>
        <taxon>Papilionoideae</taxon>
        <taxon>50 kb inversion clade</taxon>
        <taxon>NPAAA clade</taxon>
        <taxon>indigoferoid/millettioid clade</taxon>
        <taxon>Phaseoleae</taxon>
        <taxon>Sphenostylis</taxon>
    </lineage>
</organism>
<reference evidence="1" key="1">
    <citation type="submission" date="2023-10" db="EMBL/GenBank/DDBJ databases">
        <authorList>
            <person name="Domelevo Entfellner J.-B."/>
        </authorList>
    </citation>
    <scope>NUCLEOTIDE SEQUENCE</scope>
</reference>
<gene>
    <name evidence="1" type="ORF">AYBTSS11_LOCUS20612</name>
</gene>